<feature type="compositionally biased region" description="Acidic residues" evidence="1">
    <location>
        <begin position="167"/>
        <end position="201"/>
    </location>
</feature>
<sequence>MMQTARGNRNIFSHLWQGPDALQRNRVFKKTLVVYVAFAAVSSLNRSSGYIGGSIAIWESHAAGAGSSVSLEKPERPVTRGGLLPSAYADDVNYDAGQLDDSNNEGVVNHSEFPKRDGEENDTIYAGSNGVLPATSDEEKDDNEQFKRPPMTRADRQGGSIPHEGDVQEGEVTENADYSPDTEDEDELAIEGDDDGEETEHEEFDFQYYLPHQYRRVIPGTNIDYYDYVLMEERQARGEVNEPPNDRSGLLPSDDGKALPVVTANNGVFSYCYTTEKADILERCAQAATLGDGVYIPIVNMTDFGRHNNAELGNPAVQTVSIPPQHYTLARQDLPPEWFETIAELKNRTHLRVGGLWFGPPDFDRMSAVLREYPGLLDGFLVDWDSGEGACMSKIKRPPRFSRNGRQNGWWNPKSFFMRYYTGGQDVDVCRLPDRTPYTAEPFVNNNFRGKILLNDTCAALGQELPPHDLVMAI</sequence>
<name>A0A0F7UVK5_TOXGV</name>
<feature type="region of interest" description="Disordered" evidence="1">
    <location>
        <begin position="93"/>
        <end position="201"/>
    </location>
</feature>
<dbReference type="AlphaFoldDB" id="A0A0F7UVK5"/>
<organism evidence="2">
    <name type="scientific">Toxoplasma gondii (strain ATCC 50861 / VEG)</name>
    <dbReference type="NCBI Taxonomy" id="432359"/>
    <lineage>
        <taxon>Eukaryota</taxon>
        <taxon>Sar</taxon>
        <taxon>Alveolata</taxon>
        <taxon>Apicomplexa</taxon>
        <taxon>Conoidasida</taxon>
        <taxon>Coccidia</taxon>
        <taxon>Eucoccidiorida</taxon>
        <taxon>Eimeriorina</taxon>
        <taxon>Sarcocystidae</taxon>
        <taxon>Toxoplasma</taxon>
    </lineage>
</organism>
<protein>
    <submittedName>
        <fullName evidence="2">Uncharacterized protein</fullName>
    </submittedName>
</protein>
<accession>A0A0F7UVK5</accession>
<proteinExistence type="predicted"/>
<reference evidence="2" key="1">
    <citation type="journal article" date="2015" name="PLoS ONE">
        <title>Comprehensive Evaluation of Toxoplasma gondii VEG and Neospora caninum LIV Genomes with Tachyzoite Stage Transcriptome and Proteome Defines Novel Transcript Features.</title>
        <authorList>
            <person name="Ramaprasad A."/>
            <person name="Mourier T."/>
            <person name="Naeem R."/>
            <person name="Malas T.B."/>
            <person name="Moussa E."/>
            <person name="Panigrahi A."/>
            <person name="Vermont S.J."/>
            <person name="Otto T.D."/>
            <person name="Wastling J."/>
            <person name="Pain A."/>
        </authorList>
    </citation>
    <scope>NUCLEOTIDE SEQUENCE</scope>
    <source>
        <strain evidence="2">VEG</strain>
    </source>
</reference>
<dbReference type="EMBL" id="LN714493">
    <property type="protein sequence ID" value="CEL72431.1"/>
    <property type="molecule type" value="Genomic_DNA"/>
</dbReference>
<gene>
    <name evidence="2" type="ORF">BN1205_011430</name>
</gene>
<evidence type="ECO:0000256" key="1">
    <source>
        <dbReference type="SAM" id="MobiDB-lite"/>
    </source>
</evidence>
<evidence type="ECO:0000313" key="2">
    <source>
        <dbReference type="EMBL" id="CEL72431.1"/>
    </source>
</evidence>